<dbReference type="AlphaFoldDB" id="A0A835XH93"/>
<reference evidence="1" key="1">
    <citation type="journal article" date="2020" name="bioRxiv">
        <title>Comparative genomics of Chlamydomonas.</title>
        <authorList>
            <person name="Craig R.J."/>
            <person name="Hasan A.R."/>
            <person name="Ness R.W."/>
            <person name="Keightley P.D."/>
        </authorList>
    </citation>
    <scope>NUCLEOTIDE SEQUENCE</scope>
    <source>
        <strain evidence="1">CCAP 11/70</strain>
    </source>
</reference>
<organism evidence="1 2">
    <name type="scientific">Edaphochlamys debaryana</name>
    <dbReference type="NCBI Taxonomy" id="47281"/>
    <lineage>
        <taxon>Eukaryota</taxon>
        <taxon>Viridiplantae</taxon>
        <taxon>Chlorophyta</taxon>
        <taxon>core chlorophytes</taxon>
        <taxon>Chlorophyceae</taxon>
        <taxon>CS clade</taxon>
        <taxon>Chlamydomonadales</taxon>
        <taxon>Chlamydomonadales incertae sedis</taxon>
        <taxon>Edaphochlamys</taxon>
    </lineage>
</organism>
<keyword evidence="2" id="KW-1185">Reference proteome</keyword>
<dbReference type="EMBL" id="JAEHOE010000234">
    <property type="protein sequence ID" value="KAG2482316.1"/>
    <property type="molecule type" value="Genomic_DNA"/>
</dbReference>
<protein>
    <submittedName>
        <fullName evidence="1">Uncharacterized protein</fullName>
    </submittedName>
</protein>
<gene>
    <name evidence="1" type="ORF">HYH03_018758</name>
</gene>
<name>A0A835XH93_9CHLO</name>
<proteinExistence type="predicted"/>
<evidence type="ECO:0000313" key="2">
    <source>
        <dbReference type="Proteomes" id="UP000612055"/>
    </source>
</evidence>
<comment type="caution">
    <text evidence="1">The sequence shown here is derived from an EMBL/GenBank/DDBJ whole genome shotgun (WGS) entry which is preliminary data.</text>
</comment>
<evidence type="ECO:0000313" key="1">
    <source>
        <dbReference type="EMBL" id="KAG2482316.1"/>
    </source>
</evidence>
<dbReference type="OrthoDB" id="407658at2759"/>
<dbReference type="Proteomes" id="UP000612055">
    <property type="component" value="Unassembled WGS sequence"/>
</dbReference>
<sequence length="120" mass="13892">MNHMLRLRVEKADDSYVKLWDHQGALIIAFRDEAWVQDVTAFVPPKLMNSYPYKLIEASGVLKDCGDPQGAECQQGYWTPGDWLIHFPGAGKLYWKNFLAKHPPETWPGFADPFNFRHTR</sequence>
<accession>A0A835XH93</accession>